<dbReference type="RefSeq" id="WP_118656206.1">
    <property type="nucleotide sequence ID" value="NZ_JACOOK010000003.1"/>
</dbReference>
<dbReference type="PANTHER" id="PTHR15032:SF4">
    <property type="entry name" value="N-ACYL-PHOSPHATIDYLETHANOLAMINE-HYDROLYZING PHOSPHOLIPASE D"/>
    <property type="match status" value="1"/>
</dbReference>
<evidence type="ECO:0000259" key="1">
    <source>
        <dbReference type="Pfam" id="PF12706"/>
    </source>
</evidence>
<proteinExistence type="predicted"/>
<keyword evidence="3" id="KW-1185">Reference proteome</keyword>
<name>A0ABR7CMT1_9BACT</name>
<gene>
    <name evidence="2" type="ORF">H8S08_08100</name>
</gene>
<accession>A0ABR7CMT1</accession>
<evidence type="ECO:0000313" key="2">
    <source>
        <dbReference type="EMBL" id="MBC5616976.1"/>
    </source>
</evidence>
<dbReference type="Proteomes" id="UP000636891">
    <property type="component" value="Unassembled WGS sequence"/>
</dbReference>
<dbReference type="SUPFAM" id="SSF56281">
    <property type="entry name" value="Metallo-hydrolase/oxidoreductase"/>
    <property type="match status" value="1"/>
</dbReference>
<sequence>MIFLIILAVLTGTTAAVLNHPSFGRAPRGERLERIGRSPNYRDGKFHNIHPTPITTAEKGGLSGIWHFLFGKRRDLKPENDLPTVKTDLHGLDRNEETVVWFGHSSYFIQSGGKRFLVDPVLTNRPPMSLMFRPFKGTDVYTPDNIPDVDFLIVTHEHWDHLDYNTVKRLKNRVGKVVCPLGVGEHFEYWGFPPERIAEMDWYDTLYADDRLAIHCLPARHYSNRILKRDRTLWASFMIDGPQRIYLSGDGGYDTHFAEIGEKFPGIDLAVMENGQYDRDWRYIHLMPDELVRAIDDLKPRTVLTVHNSKYALCKHPWHEPLDNIRKASAGRPYRLLTPRIGEKTSLRDTVATSGKWW</sequence>
<comment type="caution">
    <text evidence="2">The sequence shown here is derived from an EMBL/GenBank/DDBJ whole genome shotgun (WGS) entry which is preliminary data.</text>
</comment>
<evidence type="ECO:0000313" key="3">
    <source>
        <dbReference type="Proteomes" id="UP000636891"/>
    </source>
</evidence>
<reference evidence="2 3" key="1">
    <citation type="submission" date="2020-08" db="EMBL/GenBank/DDBJ databases">
        <title>Genome public.</title>
        <authorList>
            <person name="Liu C."/>
            <person name="Sun Q."/>
        </authorList>
    </citation>
    <scope>NUCLEOTIDE SEQUENCE [LARGE SCALE GENOMIC DNA]</scope>
    <source>
        <strain evidence="2 3">New-7</strain>
    </source>
</reference>
<dbReference type="EMBL" id="JACOOK010000003">
    <property type="protein sequence ID" value="MBC5616976.1"/>
    <property type="molecule type" value="Genomic_DNA"/>
</dbReference>
<dbReference type="InterPro" id="IPR001279">
    <property type="entry name" value="Metallo-B-lactamas"/>
</dbReference>
<dbReference type="InterPro" id="IPR036866">
    <property type="entry name" value="RibonucZ/Hydroxyglut_hydro"/>
</dbReference>
<dbReference type="Pfam" id="PF12706">
    <property type="entry name" value="Lactamase_B_2"/>
    <property type="match status" value="1"/>
</dbReference>
<organism evidence="2 3">
    <name type="scientific">Alistipes hominis</name>
    <dbReference type="NCBI Taxonomy" id="2763015"/>
    <lineage>
        <taxon>Bacteria</taxon>
        <taxon>Pseudomonadati</taxon>
        <taxon>Bacteroidota</taxon>
        <taxon>Bacteroidia</taxon>
        <taxon>Bacteroidales</taxon>
        <taxon>Rikenellaceae</taxon>
        <taxon>Alistipes</taxon>
    </lineage>
</organism>
<dbReference type="PANTHER" id="PTHR15032">
    <property type="entry name" value="N-ACYL-PHOSPHATIDYLETHANOLAMINE-HYDROLYZING PHOSPHOLIPASE D"/>
    <property type="match status" value="1"/>
</dbReference>
<protein>
    <submittedName>
        <fullName evidence="2">MBL fold metallo-hydrolase</fullName>
    </submittedName>
</protein>
<feature type="domain" description="Metallo-beta-lactamase" evidence="1">
    <location>
        <begin position="115"/>
        <end position="307"/>
    </location>
</feature>
<dbReference type="Gene3D" id="3.60.15.10">
    <property type="entry name" value="Ribonuclease Z/Hydroxyacylglutathione hydrolase-like"/>
    <property type="match status" value="1"/>
</dbReference>